<protein>
    <submittedName>
        <fullName evidence="1">Uncharacterized protein</fullName>
    </submittedName>
</protein>
<evidence type="ECO:0000313" key="2">
    <source>
        <dbReference type="Proteomes" id="UP001519342"/>
    </source>
</evidence>
<evidence type="ECO:0000313" key="1">
    <source>
        <dbReference type="EMBL" id="MBP1924778.1"/>
    </source>
</evidence>
<proteinExistence type="predicted"/>
<sequence length="35" mass="4111">MKSLSILLPQDVFKSTENHILQQGMLIGKYQRKHK</sequence>
<gene>
    <name evidence="1" type="ORF">J2Z76_000631</name>
</gene>
<organism evidence="1 2">
    <name type="scientific">Sedimentibacter acidaminivorans</name>
    <dbReference type="NCBI Taxonomy" id="913099"/>
    <lineage>
        <taxon>Bacteria</taxon>
        <taxon>Bacillati</taxon>
        <taxon>Bacillota</taxon>
        <taxon>Tissierellia</taxon>
        <taxon>Sedimentibacter</taxon>
    </lineage>
</organism>
<comment type="caution">
    <text evidence="1">The sequence shown here is derived from an EMBL/GenBank/DDBJ whole genome shotgun (WGS) entry which is preliminary data.</text>
</comment>
<dbReference type="EMBL" id="JAGGKS010000001">
    <property type="protein sequence ID" value="MBP1924778.1"/>
    <property type="molecule type" value="Genomic_DNA"/>
</dbReference>
<reference evidence="1 2" key="1">
    <citation type="submission" date="2021-03" db="EMBL/GenBank/DDBJ databases">
        <title>Genomic Encyclopedia of Type Strains, Phase IV (KMG-IV): sequencing the most valuable type-strain genomes for metagenomic binning, comparative biology and taxonomic classification.</title>
        <authorList>
            <person name="Goeker M."/>
        </authorList>
    </citation>
    <scope>NUCLEOTIDE SEQUENCE [LARGE SCALE GENOMIC DNA]</scope>
    <source>
        <strain evidence="1 2">DSM 24004</strain>
    </source>
</reference>
<keyword evidence="2" id="KW-1185">Reference proteome</keyword>
<accession>A0ABS4GAR6</accession>
<name>A0ABS4GAR6_9FIRM</name>
<dbReference type="Proteomes" id="UP001519342">
    <property type="component" value="Unassembled WGS sequence"/>
</dbReference>